<protein>
    <recommendedName>
        <fullName evidence="3">Polymerase nucleotidyl transferase domain-containing protein</fullName>
    </recommendedName>
</protein>
<organism evidence="1 2">
    <name type="scientific">Dolichospermum compactum NIES-806</name>
    <dbReference type="NCBI Taxonomy" id="1973481"/>
    <lineage>
        <taxon>Bacteria</taxon>
        <taxon>Bacillati</taxon>
        <taxon>Cyanobacteriota</taxon>
        <taxon>Cyanophyceae</taxon>
        <taxon>Nostocales</taxon>
        <taxon>Aphanizomenonaceae</taxon>
        <taxon>Dolichospermum</taxon>
        <taxon>Dolichospermum compactum</taxon>
    </lineage>
</organism>
<gene>
    <name evidence="1" type="ORF">NIES806_45800</name>
</gene>
<keyword evidence="2" id="KW-1185">Reference proteome</keyword>
<dbReference type="AlphaFoldDB" id="A0A1Z4VAB6"/>
<dbReference type="Pfam" id="PF22014">
    <property type="entry name" value="DUF6932"/>
    <property type="match status" value="1"/>
</dbReference>
<proteinExistence type="predicted"/>
<sequence length="143" mass="16314">MSLIFDQNGNLLPGIHLATWDEIEEHLAHNTRRRNLLSGLKQGCEILKQCGCQRIYIGGSFVTTKRLTNDFDVCWEDEQVDFKLLQKLDSVLHPSSRRSAQKNKYGGEFLIANITIEDPFTTCLEFFQQDRNGNIKGIVAVDL</sequence>
<reference evidence="1 2" key="1">
    <citation type="submission" date="2017-06" db="EMBL/GenBank/DDBJ databases">
        <title>Genome sequencing of cyanobaciteial culture collection at National Institute for Environmental Studies (NIES).</title>
        <authorList>
            <person name="Hirose Y."/>
            <person name="Shimura Y."/>
            <person name="Fujisawa T."/>
            <person name="Nakamura Y."/>
            <person name="Kawachi M."/>
        </authorList>
    </citation>
    <scope>NUCLEOTIDE SEQUENCE [LARGE SCALE GENOMIC DNA]</scope>
    <source>
        <strain evidence="1 2">NIES-806</strain>
    </source>
</reference>
<dbReference type="EMBL" id="AP018316">
    <property type="protein sequence ID" value="BAZ88343.1"/>
    <property type="molecule type" value="Genomic_DNA"/>
</dbReference>
<evidence type="ECO:0000313" key="2">
    <source>
        <dbReference type="Proteomes" id="UP000218702"/>
    </source>
</evidence>
<dbReference type="OrthoDB" id="572713at2"/>
<accession>A0A1Z4VAB6</accession>
<dbReference type="KEGG" id="dcm:NIES806_45800"/>
<evidence type="ECO:0008006" key="3">
    <source>
        <dbReference type="Google" id="ProtNLM"/>
    </source>
</evidence>
<name>A0A1Z4VAB6_9CYAN</name>
<dbReference type="Proteomes" id="UP000218702">
    <property type="component" value="Chromosome"/>
</dbReference>
<dbReference type="InterPro" id="IPR053860">
    <property type="entry name" value="DUF6932"/>
</dbReference>
<dbReference type="RefSeq" id="WP_096670866.1">
    <property type="nucleotide sequence ID" value="NZ_AP018316.1"/>
</dbReference>
<evidence type="ECO:0000313" key="1">
    <source>
        <dbReference type="EMBL" id="BAZ88343.1"/>
    </source>
</evidence>